<gene>
    <name evidence="4" type="ORF">HZY91_00865</name>
</gene>
<dbReference type="CDD" id="cd00431">
    <property type="entry name" value="cysteine_hydrolases"/>
    <property type="match status" value="1"/>
</dbReference>
<dbReference type="GO" id="GO:0016787">
    <property type="term" value="F:hydrolase activity"/>
    <property type="evidence" value="ECO:0007669"/>
    <property type="project" value="UniProtKB-KW"/>
</dbReference>
<evidence type="ECO:0000256" key="1">
    <source>
        <dbReference type="ARBA" id="ARBA00006336"/>
    </source>
</evidence>
<protein>
    <submittedName>
        <fullName evidence="4">Cysteine hydrolase</fullName>
    </submittedName>
</protein>
<evidence type="ECO:0000313" key="5">
    <source>
        <dbReference type="Proteomes" id="UP000721415"/>
    </source>
</evidence>
<comment type="similarity">
    <text evidence="1">Belongs to the isochorismatase family.</text>
</comment>
<evidence type="ECO:0000259" key="3">
    <source>
        <dbReference type="Pfam" id="PF00857"/>
    </source>
</evidence>
<dbReference type="InterPro" id="IPR000868">
    <property type="entry name" value="Isochorismatase-like_dom"/>
</dbReference>
<reference evidence="4 5" key="1">
    <citation type="submission" date="2020-07" db="EMBL/GenBank/DDBJ databases">
        <title>Facklamia lactis sp. nov., isolated from raw milk.</title>
        <authorList>
            <person name="Doll E.V."/>
            <person name="Huptas C."/>
            <person name="Staib L."/>
            <person name="Wenning M."/>
            <person name="Scherer S."/>
        </authorList>
    </citation>
    <scope>NUCLEOTIDE SEQUENCE [LARGE SCALE GENOMIC DNA]</scope>
    <source>
        <strain evidence="4 5">DSM 111018</strain>
    </source>
</reference>
<dbReference type="InterPro" id="IPR050272">
    <property type="entry name" value="Isochorismatase-like_hydrls"/>
</dbReference>
<dbReference type="Proteomes" id="UP000721415">
    <property type="component" value="Unassembled WGS sequence"/>
</dbReference>
<dbReference type="Pfam" id="PF00857">
    <property type="entry name" value="Isochorismatase"/>
    <property type="match status" value="1"/>
</dbReference>
<name>A0ABS0LPZ4_9LACT</name>
<feature type="domain" description="Isochorismatase-like" evidence="3">
    <location>
        <begin position="4"/>
        <end position="177"/>
    </location>
</feature>
<proteinExistence type="inferred from homology"/>
<accession>A0ABS0LPZ4</accession>
<dbReference type="PANTHER" id="PTHR43540">
    <property type="entry name" value="PEROXYUREIDOACRYLATE/UREIDOACRYLATE AMIDOHYDROLASE-RELATED"/>
    <property type="match status" value="1"/>
</dbReference>
<dbReference type="RefSeq" id="WP_197113696.1">
    <property type="nucleotide sequence ID" value="NZ_JACBXQ010000001.1"/>
</dbReference>
<keyword evidence="2 4" id="KW-0378">Hydrolase</keyword>
<organism evidence="4 5">
    <name type="scientific">Facklamia lactis</name>
    <dbReference type="NCBI Taxonomy" id="2749967"/>
    <lineage>
        <taxon>Bacteria</taxon>
        <taxon>Bacillati</taxon>
        <taxon>Bacillota</taxon>
        <taxon>Bacilli</taxon>
        <taxon>Lactobacillales</taxon>
        <taxon>Aerococcaceae</taxon>
        <taxon>Facklamia</taxon>
    </lineage>
</organism>
<dbReference type="EMBL" id="JACBXQ010000001">
    <property type="protein sequence ID" value="MBG9985441.1"/>
    <property type="molecule type" value="Genomic_DNA"/>
</dbReference>
<evidence type="ECO:0000256" key="2">
    <source>
        <dbReference type="ARBA" id="ARBA00022801"/>
    </source>
</evidence>
<sequence>MKKALIHVDYTHDFVAENGALTAGPNAIAIFDQIMDKTKQFVEEGEYLVFAIDTHQKDDPFHPESRLFPPHNLLGTKGHQLYSGLEDYYQSIKEKENVYYLNKTRYSAFAGTDLHLKLRERKIEELYLLGVCTDICVLHTAIDAYNLGYSIKIFKNCVTSFNSQGHLWALEHFKNCLGAELL</sequence>
<keyword evidence="5" id="KW-1185">Reference proteome</keyword>
<comment type="caution">
    <text evidence="4">The sequence shown here is derived from an EMBL/GenBank/DDBJ whole genome shotgun (WGS) entry which is preliminary data.</text>
</comment>
<dbReference type="Gene3D" id="3.40.50.850">
    <property type="entry name" value="Isochorismatase-like"/>
    <property type="match status" value="1"/>
</dbReference>
<dbReference type="PANTHER" id="PTHR43540:SF10">
    <property type="entry name" value="ISOCHORISMATASE"/>
    <property type="match status" value="1"/>
</dbReference>
<dbReference type="SUPFAM" id="SSF52499">
    <property type="entry name" value="Isochorismatase-like hydrolases"/>
    <property type="match status" value="1"/>
</dbReference>
<dbReference type="InterPro" id="IPR036380">
    <property type="entry name" value="Isochorismatase-like_sf"/>
</dbReference>
<evidence type="ECO:0000313" key="4">
    <source>
        <dbReference type="EMBL" id="MBG9985441.1"/>
    </source>
</evidence>